<dbReference type="EMBL" id="HACG01051309">
    <property type="protein sequence ID" value="CEK98180.1"/>
    <property type="molecule type" value="Transcribed_RNA"/>
</dbReference>
<evidence type="ECO:0000313" key="2">
    <source>
        <dbReference type="EMBL" id="CEK98180.1"/>
    </source>
</evidence>
<evidence type="ECO:0000256" key="1">
    <source>
        <dbReference type="SAM" id="MobiDB-lite"/>
    </source>
</evidence>
<protein>
    <submittedName>
        <fullName evidence="2">Uncharacterized protein</fullName>
    </submittedName>
</protein>
<dbReference type="AlphaFoldDB" id="A0A0B7C159"/>
<reference evidence="2" key="1">
    <citation type="submission" date="2014-12" db="EMBL/GenBank/DDBJ databases">
        <title>Insight into the proteome of Arion vulgaris.</title>
        <authorList>
            <person name="Aradska J."/>
            <person name="Bulat T."/>
            <person name="Smidak R."/>
            <person name="Sarate P."/>
            <person name="Gangsoo J."/>
            <person name="Sialana F."/>
            <person name="Bilban M."/>
            <person name="Lubec G."/>
        </authorList>
    </citation>
    <scope>NUCLEOTIDE SEQUENCE</scope>
    <source>
        <tissue evidence="2">Skin</tissue>
    </source>
</reference>
<gene>
    <name evidence="2" type="primary">ORF218017</name>
</gene>
<proteinExistence type="predicted"/>
<feature type="non-terminal residue" evidence="2">
    <location>
        <position position="1"/>
    </location>
</feature>
<accession>A0A0B7C159</accession>
<name>A0A0B7C159_9EUPU</name>
<organism evidence="2">
    <name type="scientific">Arion vulgaris</name>
    <dbReference type="NCBI Taxonomy" id="1028688"/>
    <lineage>
        <taxon>Eukaryota</taxon>
        <taxon>Metazoa</taxon>
        <taxon>Spiralia</taxon>
        <taxon>Lophotrochozoa</taxon>
        <taxon>Mollusca</taxon>
        <taxon>Gastropoda</taxon>
        <taxon>Heterobranchia</taxon>
        <taxon>Euthyneura</taxon>
        <taxon>Panpulmonata</taxon>
        <taxon>Eupulmonata</taxon>
        <taxon>Stylommatophora</taxon>
        <taxon>Helicina</taxon>
        <taxon>Arionoidea</taxon>
        <taxon>Arionidae</taxon>
        <taxon>Arion</taxon>
    </lineage>
</organism>
<feature type="region of interest" description="Disordered" evidence="1">
    <location>
        <begin position="77"/>
        <end position="118"/>
    </location>
</feature>
<feature type="region of interest" description="Disordered" evidence="1">
    <location>
        <begin position="29"/>
        <end position="63"/>
    </location>
</feature>
<feature type="non-terminal residue" evidence="2">
    <location>
        <position position="149"/>
    </location>
</feature>
<feature type="compositionally biased region" description="Polar residues" evidence="1">
    <location>
        <begin position="85"/>
        <end position="102"/>
    </location>
</feature>
<sequence>SSFSRAKMQAGIIDLRSSYNGRLTGTAARIKPGIFNGPHASSRARTQTYAADSKPKPGHQQAKTIAWQQYFQKQDIQPSPLADTKTYTTNKSVLSRSSSTMDNGELDSPPPAAVSLHRDYGSTSSLDILGTSSENFFSLISEFEQHNTS</sequence>